<evidence type="ECO:0000313" key="2">
    <source>
        <dbReference type="EMBL" id="MET1254342.1"/>
    </source>
</evidence>
<accession>A0ABV2BQY4</accession>
<dbReference type="Proteomes" id="UP001548189">
    <property type="component" value="Unassembled WGS sequence"/>
</dbReference>
<feature type="domain" description="Fibronectin type-III" evidence="1">
    <location>
        <begin position="64"/>
        <end position="151"/>
    </location>
</feature>
<dbReference type="PROSITE" id="PS50853">
    <property type="entry name" value="FN3"/>
    <property type="match status" value="1"/>
</dbReference>
<keyword evidence="3" id="KW-1185">Reference proteome</keyword>
<evidence type="ECO:0000313" key="3">
    <source>
        <dbReference type="Proteomes" id="UP001548189"/>
    </source>
</evidence>
<comment type="caution">
    <text evidence="2">The sequence shown here is derived from an EMBL/GenBank/DDBJ whole genome shotgun (WGS) entry which is preliminary data.</text>
</comment>
<dbReference type="SUPFAM" id="SSF49265">
    <property type="entry name" value="Fibronectin type III"/>
    <property type="match status" value="1"/>
</dbReference>
<dbReference type="InterPro" id="IPR036116">
    <property type="entry name" value="FN3_sf"/>
</dbReference>
<organism evidence="2 3">
    <name type="scientific">Aliikangiella maris</name>
    <dbReference type="NCBI Taxonomy" id="3162458"/>
    <lineage>
        <taxon>Bacteria</taxon>
        <taxon>Pseudomonadati</taxon>
        <taxon>Pseudomonadota</taxon>
        <taxon>Gammaproteobacteria</taxon>
        <taxon>Oceanospirillales</taxon>
        <taxon>Pleioneaceae</taxon>
        <taxon>Aliikangiella</taxon>
    </lineage>
</organism>
<reference evidence="2 3" key="1">
    <citation type="submission" date="2024-06" db="EMBL/GenBank/DDBJ databases">
        <authorList>
            <person name="Li F."/>
        </authorList>
    </citation>
    <scope>NUCLEOTIDE SEQUENCE [LARGE SCALE GENOMIC DNA]</scope>
    <source>
        <strain evidence="2 3">GXAS 311</strain>
    </source>
</reference>
<dbReference type="InterPro" id="IPR013783">
    <property type="entry name" value="Ig-like_fold"/>
</dbReference>
<name>A0ABV2BQY4_9GAMM</name>
<dbReference type="CDD" id="cd00063">
    <property type="entry name" value="FN3"/>
    <property type="match status" value="1"/>
</dbReference>
<dbReference type="Gene3D" id="2.60.40.10">
    <property type="entry name" value="Immunoglobulins"/>
    <property type="match status" value="1"/>
</dbReference>
<sequence>MQQKFNDDAWVIIKNATTELLHQFEQLATGGYSFRLSACNAALECSIYSDIQVVEITNSPVPAVPEAPVISNRSIGRLSVSWQVVELATSYDLQQRYNGGEWLLIKNKTEMTVHELTELSTGNYEFKIRACNQTEPCSAFSQITQSAVKLPKKKYIHTDILGSPILKTDEDGNVIQ</sequence>
<protein>
    <recommendedName>
        <fullName evidence="1">Fibronectin type-III domain-containing protein</fullName>
    </recommendedName>
</protein>
<gene>
    <name evidence="2" type="ORF">ABVT43_04295</name>
</gene>
<dbReference type="RefSeq" id="WP_353873899.1">
    <property type="nucleotide sequence ID" value="NZ_JBEVCJ010000003.1"/>
</dbReference>
<evidence type="ECO:0000259" key="1">
    <source>
        <dbReference type="PROSITE" id="PS50853"/>
    </source>
</evidence>
<dbReference type="InterPro" id="IPR003961">
    <property type="entry name" value="FN3_dom"/>
</dbReference>
<proteinExistence type="predicted"/>
<dbReference type="EMBL" id="JBEVCJ010000003">
    <property type="protein sequence ID" value="MET1254342.1"/>
    <property type="molecule type" value="Genomic_DNA"/>
</dbReference>